<evidence type="ECO:0000313" key="2">
    <source>
        <dbReference type="Proteomes" id="UP001215280"/>
    </source>
</evidence>
<dbReference type="Proteomes" id="UP001215280">
    <property type="component" value="Unassembled WGS sequence"/>
</dbReference>
<dbReference type="EMBL" id="JARJLG010000057">
    <property type="protein sequence ID" value="KAJ7757700.1"/>
    <property type="molecule type" value="Genomic_DNA"/>
</dbReference>
<accession>A0AAD7J9U7</accession>
<evidence type="ECO:0000313" key="1">
    <source>
        <dbReference type="EMBL" id="KAJ7757700.1"/>
    </source>
</evidence>
<sequence>MNVATGALRDPRRTRIAQIDQKIAQLQAERKALVESLTFPVITLPVEITSEIFVHSLPDNPLDYSATEVAIILGRVCHQWRDITLSIPQLWAAWSFAIDSDCSLQQIRDGMKLWLSRSKDRPLSIRLYHVGGASEEVNEEDEAWWEAAWDVGNVVVPILLEHYRRWENIEFNVPVSIVRDLSSLDANQAPPNLTRLVLGSAEGYWGDLEDDITFLVQAPKLRSLYLVLDTQHHLWGMDPVRLPYAQLTSFTGSMFSSMECAFVLSLMPALVECVFHICDQVPIEPHHIVSSPTTLPDLKSLKLWSATPKARPVEALDYLTLPDLETLALGCDKTNVSYPIWELLERSEECAIRHFSCESLEGDELADCLESLSQLLTLELLQYDQQEAIGVLRLLHDKLHPPGLPFLPRLQGLTLHCQKKRHDGDFSFQVLLLLLEEMSNRPSTPLRCFRLTWTSPILPRRPNAEESARFKLLVAKGMDIYVGSQEGSWV</sequence>
<proteinExistence type="predicted"/>
<keyword evidence="2" id="KW-1185">Reference proteome</keyword>
<reference evidence="1" key="1">
    <citation type="submission" date="2023-03" db="EMBL/GenBank/DDBJ databases">
        <title>Massive genome expansion in bonnet fungi (Mycena s.s.) driven by repeated elements and novel gene families across ecological guilds.</title>
        <authorList>
            <consortium name="Lawrence Berkeley National Laboratory"/>
            <person name="Harder C.B."/>
            <person name="Miyauchi S."/>
            <person name="Viragh M."/>
            <person name="Kuo A."/>
            <person name="Thoen E."/>
            <person name="Andreopoulos B."/>
            <person name="Lu D."/>
            <person name="Skrede I."/>
            <person name="Drula E."/>
            <person name="Henrissat B."/>
            <person name="Morin E."/>
            <person name="Kohler A."/>
            <person name="Barry K."/>
            <person name="LaButti K."/>
            <person name="Morin E."/>
            <person name="Salamov A."/>
            <person name="Lipzen A."/>
            <person name="Mereny Z."/>
            <person name="Hegedus B."/>
            <person name="Baldrian P."/>
            <person name="Stursova M."/>
            <person name="Weitz H."/>
            <person name="Taylor A."/>
            <person name="Grigoriev I.V."/>
            <person name="Nagy L.G."/>
            <person name="Martin F."/>
            <person name="Kauserud H."/>
        </authorList>
    </citation>
    <scope>NUCLEOTIDE SEQUENCE</scope>
    <source>
        <strain evidence="1">CBHHK188m</strain>
    </source>
</reference>
<dbReference type="AlphaFoldDB" id="A0AAD7J9U7"/>
<evidence type="ECO:0008006" key="3">
    <source>
        <dbReference type="Google" id="ProtNLM"/>
    </source>
</evidence>
<comment type="caution">
    <text evidence="1">The sequence shown here is derived from an EMBL/GenBank/DDBJ whole genome shotgun (WGS) entry which is preliminary data.</text>
</comment>
<protein>
    <recommendedName>
        <fullName evidence="3">F-box domain-containing protein</fullName>
    </recommendedName>
</protein>
<name>A0AAD7J9U7_9AGAR</name>
<organism evidence="1 2">
    <name type="scientific">Mycena maculata</name>
    <dbReference type="NCBI Taxonomy" id="230809"/>
    <lineage>
        <taxon>Eukaryota</taxon>
        <taxon>Fungi</taxon>
        <taxon>Dikarya</taxon>
        <taxon>Basidiomycota</taxon>
        <taxon>Agaricomycotina</taxon>
        <taxon>Agaricomycetes</taxon>
        <taxon>Agaricomycetidae</taxon>
        <taxon>Agaricales</taxon>
        <taxon>Marasmiineae</taxon>
        <taxon>Mycenaceae</taxon>
        <taxon>Mycena</taxon>
    </lineage>
</organism>
<gene>
    <name evidence="1" type="ORF">DFH07DRAFT_457593</name>
</gene>